<dbReference type="OMA" id="SCHFHTP"/>
<accession>A0A118K4R4</accession>
<dbReference type="Gene3D" id="3.80.10.10">
    <property type="entry name" value="Ribonuclease Inhibitor"/>
    <property type="match status" value="2"/>
</dbReference>
<dbReference type="GO" id="GO:0006952">
    <property type="term" value="P:defense response"/>
    <property type="evidence" value="ECO:0007669"/>
    <property type="project" value="InterPro"/>
</dbReference>
<sequence length="197" mass="22968">MENLRFLVVDHLRWQCISREPTFLPHKLRWLCWHHYPFSSLPVEHMRKLVGLEMFDGMIKHLWKGPKVLPNMKFIDLGYMGHLTSFPDVSAAPNIERLILSDCHNLVEVHPSLGFHRRLVYLDMSRCTKLKCLPFTIGMESLETLIFSGCFSLERFPEVTPSMVKLSELYLNNCIRVEELPSSIRYLSGLRVLNLIG</sequence>
<evidence type="ECO:0008006" key="3">
    <source>
        <dbReference type="Google" id="ProtNLM"/>
    </source>
</evidence>
<dbReference type="PANTHER" id="PTHR11017:SF479">
    <property type="entry name" value="DISEASE RESISTANCE PROTEIN (TIR-NBS-LRR CLASS) FAMILY"/>
    <property type="match status" value="1"/>
</dbReference>
<gene>
    <name evidence="1" type="ORF">Ccrd_013712</name>
</gene>
<dbReference type="SUPFAM" id="SSF52058">
    <property type="entry name" value="L domain-like"/>
    <property type="match status" value="1"/>
</dbReference>
<dbReference type="Proteomes" id="UP000243975">
    <property type="component" value="Unassembled WGS sequence"/>
</dbReference>
<protein>
    <recommendedName>
        <fullName evidence="3">Leucine-rich repeat-containing protein</fullName>
    </recommendedName>
</protein>
<dbReference type="Gramene" id="KVI07933">
    <property type="protein sequence ID" value="KVI07933"/>
    <property type="gene ID" value="Ccrd_013712"/>
</dbReference>
<keyword evidence="2" id="KW-1185">Reference proteome</keyword>
<comment type="caution">
    <text evidence="1">The sequence shown here is derived from an EMBL/GenBank/DDBJ whole genome shotgun (WGS) entry which is preliminary data.</text>
</comment>
<dbReference type="InterPro" id="IPR032675">
    <property type="entry name" value="LRR_dom_sf"/>
</dbReference>
<proteinExistence type="predicted"/>
<dbReference type="EMBL" id="LEKV01001463">
    <property type="protein sequence ID" value="KVI07933.1"/>
    <property type="molecule type" value="Genomic_DNA"/>
</dbReference>
<dbReference type="PANTHER" id="PTHR11017">
    <property type="entry name" value="LEUCINE-RICH REPEAT-CONTAINING PROTEIN"/>
    <property type="match status" value="1"/>
</dbReference>
<dbReference type="InterPro" id="IPR044974">
    <property type="entry name" value="Disease_R_plants"/>
</dbReference>
<dbReference type="AlphaFoldDB" id="A0A118K4R4"/>
<name>A0A118K4R4_CYNCS</name>
<evidence type="ECO:0000313" key="1">
    <source>
        <dbReference type="EMBL" id="KVI07933.1"/>
    </source>
</evidence>
<organism evidence="1 2">
    <name type="scientific">Cynara cardunculus var. scolymus</name>
    <name type="common">Globe artichoke</name>
    <name type="synonym">Cynara scolymus</name>
    <dbReference type="NCBI Taxonomy" id="59895"/>
    <lineage>
        <taxon>Eukaryota</taxon>
        <taxon>Viridiplantae</taxon>
        <taxon>Streptophyta</taxon>
        <taxon>Embryophyta</taxon>
        <taxon>Tracheophyta</taxon>
        <taxon>Spermatophyta</taxon>
        <taxon>Magnoliopsida</taxon>
        <taxon>eudicotyledons</taxon>
        <taxon>Gunneridae</taxon>
        <taxon>Pentapetalae</taxon>
        <taxon>asterids</taxon>
        <taxon>campanulids</taxon>
        <taxon>Asterales</taxon>
        <taxon>Asteraceae</taxon>
        <taxon>Carduoideae</taxon>
        <taxon>Cardueae</taxon>
        <taxon>Carduinae</taxon>
        <taxon>Cynara</taxon>
    </lineage>
</organism>
<evidence type="ECO:0000313" key="2">
    <source>
        <dbReference type="Proteomes" id="UP000243975"/>
    </source>
</evidence>
<reference evidence="1 2" key="1">
    <citation type="journal article" date="2016" name="Sci. Rep.">
        <title>The genome sequence of the outbreeding globe artichoke constructed de novo incorporating a phase-aware low-pass sequencing strategy of F1 progeny.</title>
        <authorList>
            <person name="Scaglione D."/>
            <person name="Reyes-Chin-Wo S."/>
            <person name="Acquadro A."/>
            <person name="Froenicke L."/>
            <person name="Portis E."/>
            <person name="Beitel C."/>
            <person name="Tirone M."/>
            <person name="Mauro R."/>
            <person name="Lo Monaco A."/>
            <person name="Mauromicale G."/>
            <person name="Faccioli P."/>
            <person name="Cattivelli L."/>
            <person name="Rieseberg L."/>
            <person name="Michelmore R."/>
            <person name="Lanteri S."/>
        </authorList>
    </citation>
    <scope>NUCLEOTIDE SEQUENCE [LARGE SCALE GENOMIC DNA]</scope>
    <source>
        <strain evidence="1">2C</strain>
    </source>
</reference>